<sequence>MKISKIFVFVFAIVFATASVSAAPGNFFKDLVSIVLDVSGS</sequence>
<accession>H7CHL2</accession>
<protein>
    <submittedName>
        <fullName evidence="2">Cecropin D</fullName>
    </submittedName>
</protein>
<organism evidence="2">
    <name type="scientific">Bombyx mori</name>
    <name type="common">Silk moth</name>
    <dbReference type="NCBI Taxonomy" id="7091"/>
    <lineage>
        <taxon>Eukaryota</taxon>
        <taxon>Metazoa</taxon>
        <taxon>Ecdysozoa</taxon>
        <taxon>Arthropoda</taxon>
        <taxon>Hexapoda</taxon>
        <taxon>Insecta</taxon>
        <taxon>Pterygota</taxon>
        <taxon>Neoptera</taxon>
        <taxon>Endopterygota</taxon>
        <taxon>Lepidoptera</taxon>
        <taxon>Glossata</taxon>
        <taxon>Ditrysia</taxon>
        <taxon>Bombycoidea</taxon>
        <taxon>Bombycidae</taxon>
        <taxon>Bombycinae</taxon>
        <taxon>Bombyx</taxon>
    </lineage>
</organism>
<feature type="signal peptide" evidence="1">
    <location>
        <begin position="1"/>
        <end position="22"/>
    </location>
</feature>
<dbReference type="EMBL" id="AB701752">
    <property type="protein sequence ID" value="BAL70382.1"/>
    <property type="molecule type" value="Genomic_DNA"/>
</dbReference>
<keyword evidence="1" id="KW-0732">Signal</keyword>
<dbReference type="AlphaFoldDB" id="H7CHL2"/>
<proteinExistence type="predicted"/>
<name>H7CHL2_BOMMO</name>
<evidence type="ECO:0000256" key="1">
    <source>
        <dbReference type="SAM" id="SignalP"/>
    </source>
</evidence>
<feature type="chain" id="PRO_5003608986" evidence="1">
    <location>
        <begin position="23"/>
        <end position="41"/>
    </location>
</feature>
<reference evidence="2" key="1">
    <citation type="journal article" date="2012" name="Insect Biochem. Mol. Biol.">
        <title>BmEts upregulates promoter activity of lebocin in Bombyx mori.</title>
        <authorList>
            <person name="Tanaka H."/>
            <person name="Sagisaka A."/>
            <person name="Fujita K."/>
            <person name="Furukawa S."/>
            <person name="Ishibashi J."/>
            <person name="Yamakawa M."/>
        </authorList>
    </citation>
    <scope>NUCLEOTIDE SEQUENCE</scope>
    <source>
        <strain evidence="2">P50</strain>
    </source>
</reference>
<evidence type="ECO:0000313" key="2">
    <source>
        <dbReference type="EMBL" id="BAL70382.1"/>
    </source>
</evidence>